<organism evidence="1 2">
    <name type="scientific">Stephania cephalantha</name>
    <dbReference type="NCBI Taxonomy" id="152367"/>
    <lineage>
        <taxon>Eukaryota</taxon>
        <taxon>Viridiplantae</taxon>
        <taxon>Streptophyta</taxon>
        <taxon>Embryophyta</taxon>
        <taxon>Tracheophyta</taxon>
        <taxon>Spermatophyta</taxon>
        <taxon>Magnoliopsida</taxon>
        <taxon>Ranunculales</taxon>
        <taxon>Menispermaceae</taxon>
        <taxon>Menispermoideae</taxon>
        <taxon>Cissampelideae</taxon>
        <taxon>Stephania</taxon>
    </lineage>
</organism>
<evidence type="ECO:0000313" key="1">
    <source>
        <dbReference type="EMBL" id="KAK9140078.1"/>
    </source>
</evidence>
<accession>A0AAP0PCS7</accession>
<dbReference type="Proteomes" id="UP001419268">
    <property type="component" value="Unassembled WGS sequence"/>
</dbReference>
<evidence type="ECO:0000313" key="2">
    <source>
        <dbReference type="Proteomes" id="UP001419268"/>
    </source>
</evidence>
<protein>
    <submittedName>
        <fullName evidence="1">Uncharacterized protein</fullName>
    </submittedName>
</protein>
<dbReference type="AlphaFoldDB" id="A0AAP0PCS7"/>
<keyword evidence="2" id="KW-1185">Reference proteome</keyword>
<comment type="caution">
    <text evidence="1">The sequence shown here is derived from an EMBL/GenBank/DDBJ whole genome shotgun (WGS) entry which is preliminary data.</text>
</comment>
<name>A0AAP0PCS7_9MAGN</name>
<proteinExistence type="predicted"/>
<sequence>MEIVTRDHDFHRFTLRYFFNREIVTSNSSDRDAASTIFEETESISIGEVMRSPVFSEDDSSDNSFWIDLGQSPFGSDSSGQLNRPKLGSPLPSSWFASRINQKRLSPKPALKVYRSPIFDEKRVNFRHNEDQVLSFDAAVLSVSQELDRVKEIPEEELYVVQTNDREMTQKIHICIVLERLKRSLQLFKDQKTTRHLVAEKPAKGMARLLIDVKSQKKVQSGGKPKASLGC</sequence>
<reference evidence="1 2" key="1">
    <citation type="submission" date="2024-01" db="EMBL/GenBank/DDBJ databases">
        <title>Genome assemblies of Stephania.</title>
        <authorList>
            <person name="Yang L."/>
        </authorList>
    </citation>
    <scope>NUCLEOTIDE SEQUENCE [LARGE SCALE GENOMIC DNA]</scope>
    <source>
        <strain evidence="1">JXDWG</strain>
        <tissue evidence="1">Leaf</tissue>
    </source>
</reference>
<dbReference type="EMBL" id="JBBNAG010000004">
    <property type="protein sequence ID" value="KAK9140078.1"/>
    <property type="molecule type" value="Genomic_DNA"/>
</dbReference>
<gene>
    <name evidence="1" type="ORF">Scep_009759</name>
</gene>